<gene>
    <name evidence="6" type="ORF">FKZ61_09555</name>
</gene>
<evidence type="ECO:0000256" key="4">
    <source>
        <dbReference type="ARBA" id="ARBA00022729"/>
    </source>
</evidence>
<dbReference type="PANTHER" id="PTHR30290">
    <property type="entry name" value="PERIPLASMIC BINDING COMPONENT OF ABC TRANSPORTER"/>
    <property type="match status" value="1"/>
</dbReference>
<dbReference type="CDD" id="cd00093">
    <property type="entry name" value="HTH_XRE"/>
    <property type="match status" value="1"/>
</dbReference>
<evidence type="ECO:0000313" key="6">
    <source>
        <dbReference type="EMBL" id="TQE95977.1"/>
    </source>
</evidence>
<dbReference type="InterPro" id="IPR039424">
    <property type="entry name" value="SBP_5"/>
</dbReference>
<dbReference type="SUPFAM" id="SSF53850">
    <property type="entry name" value="Periplasmic binding protein-like II"/>
    <property type="match status" value="1"/>
</dbReference>
<dbReference type="InterPro" id="IPR027417">
    <property type="entry name" value="P-loop_NTPase"/>
</dbReference>
<feature type="domain" description="HTH cro/C1-type" evidence="5">
    <location>
        <begin position="11"/>
        <end position="65"/>
    </location>
</feature>
<dbReference type="GO" id="GO:1904680">
    <property type="term" value="F:peptide transmembrane transporter activity"/>
    <property type="evidence" value="ECO:0007669"/>
    <property type="project" value="TreeGrafter"/>
</dbReference>
<evidence type="ECO:0000256" key="1">
    <source>
        <dbReference type="ARBA" id="ARBA00004196"/>
    </source>
</evidence>
<dbReference type="Pfam" id="PF00496">
    <property type="entry name" value="SBP_bac_5"/>
    <property type="match status" value="1"/>
</dbReference>
<name>A0A540VGT9_9CHLR</name>
<sequence length="1163" mass="131096">MENTVSFGYWVRRQRKALDLTQVNLARQVGCAPVTIRKIERDERRPSRQMAHRLADCLAIPPDERETFIQCGLGQQPVDALPLPARPVEAGDTAPPSVPAFFEATAPERAGGEWGRFVGRENELERLTGHFTAALAGEGRLVFVTGEAGRGKTALLAEFARRAQAAQPELIVACGYCNAYAGIGGDPFLPFRDVIEMLSGDVETRWAAGIIDREQARRLWASAPATIQTLFEVGPNLVDLFVPAHILSERFKGQPPSGQRQPGLLEQRHLFDQITKALQAVARKQPLLILLDDLQWADVTSINLLFHLGRRLSGSRILIAGAYRPSEVALGQPALQPEPRQQHPLEAVIHELRRYFGNIQIDLDRFEPARGRKLVDALLDRDSNRLPDSFRTALFWQTKGHPLFTIELVREMQDRGDLIRDEAGHWVLKAETLNWSALPVRVEAIIEQRLARLDETLRNILTIASVEGEVFCAQVLARVQKTDERQILHQISRDLQQRHRLVREHGELIIGQQRLSRFRFGHILFQQYLYNRLSPGERRLLHSEIGRALESLCAEGLEAVTLLLAHHFATAGEIEKAIHYLLQAGNRARALYAHEEAIEHYQQALSFMRKAGQHEQAARTLMKLGLAHHLNFDFKQAHQAYAEGFTLWQQIREARPGPDPHLPPAPHALRTNWRDPGTLDPTRPRSIWSVGLAHQLFSGLLTLNSELDVAPDVAHRWEVSDGGHTYVFHLRNDVFWSDGVPVTAGDFEYAWRRALDPAGWASFAGALLDDIKGGSAFRQGESADSNLVAVRAIDDLTLMVELEGPTNYFPHLLAFPTTFPIPRHQVEQYGEAWAEAGHLVTNGPFSLAAWRPEESITLRRNPTYHHPWRGNVAQLEISLNTGPANLLQQYQAGALDLLHLHLLPPADMDSARQWYAADYLSGPQLLTNYVWFIQITRPPLNDARVRQALTLALDKEELANVAMRGYVYPAHGGFVPPEMPGYAPEVGLPYDPARARQLLAEAGYPAGRNFPPLEALNRPDHEPLARYCQHAWREVLGIEIPWKTVSLPALFERYEQSPPDLALGLWVADYPDPDCFLRVSVGLDTPNWNNETYKNLIETARRVTGQAERIQLYTQAERILAQDAPIIPLAYGRVHVLLKPWVKSYQLSTMKGQFWRDIVIEPH</sequence>
<dbReference type="Gene3D" id="1.10.260.40">
    <property type="entry name" value="lambda repressor-like DNA-binding domains"/>
    <property type="match status" value="1"/>
</dbReference>
<evidence type="ECO:0000256" key="2">
    <source>
        <dbReference type="ARBA" id="ARBA00005695"/>
    </source>
</evidence>
<dbReference type="CDD" id="cd08504">
    <property type="entry name" value="PBP2_OppA"/>
    <property type="match status" value="1"/>
</dbReference>
<accession>A0A540VGT9</accession>
<dbReference type="SUPFAM" id="SSF47413">
    <property type="entry name" value="lambda repressor-like DNA-binding domains"/>
    <property type="match status" value="1"/>
</dbReference>
<dbReference type="InterPro" id="IPR011990">
    <property type="entry name" value="TPR-like_helical_dom_sf"/>
</dbReference>
<dbReference type="GO" id="GO:0003677">
    <property type="term" value="F:DNA binding"/>
    <property type="evidence" value="ECO:0007669"/>
    <property type="project" value="InterPro"/>
</dbReference>
<dbReference type="Pfam" id="PF01381">
    <property type="entry name" value="HTH_3"/>
    <property type="match status" value="1"/>
</dbReference>
<dbReference type="Gene3D" id="3.10.105.10">
    <property type="entry name" value="Dipeptide-binding Protein, Domain 3"/>
    <property type="match status" value="1"/>
</dbReference>
<dbReference type="GO" id="GO:0030313">
    <property type="term" value="C:cell envelope"/>
    <property type="evidence" value="ECO:0007669"/>
    <property type="project" value="UniProtKB-SubCell"/>
</dbReference>
<dbReference type="Proteomes" id="UP000317371">
    <property type="component" value="Unassembled WGS sequence"/>
</dbReference>
<keyword evidence="7" id="KW-1185">Reference proteome</keyword>
<dbReference type="Pfam" id="PF13191">
    <property type="entry name" value="AAA_16"/>
    <property type="match status" value="1"/>
</dbReference>
<dbReference type="OrthoDB" id="5509004at2"/>
<dbReference type="InterPro" id="IPR010982">
    <property type="entry name" value="Lambda_DNA-bd_dom_sf"/>
</dbReference>
<dbReference type="AlphaFoldDB" id="A0A540VGT9"/>
<dbReference type="GO" id="GO:0015833">
    <property type="term" value="P:peptide transport"/>
    <property type="evidence" value="ECO:0007669"/>
    <property type="project" value="TreeGrafter"/>
</dbReference>
<dbReference type="Gene3D" id="3.40.50.300">
    <property type="entry name" value="P-loop containing nucleotide triphosphate hydrolases"/>
    <property type="match status" value="1"/>
</dbReference>
<organism evidence="6 7">
    <name type="scientific">Litorilinea aerophila</name>
    <dbReference type="NCBI Taxonomy" id="1204385"/>
    <lineage>
        <taxon>Bacteria</taxon>
        <taxon>Bacillati</taxon>
        <taxon>Chloroflexota</taxon>
        <taxon>Caldilineae</taxon>
        <taxon>Caldilineales</taxon>
        <taxon>Caldilineaceae</taxon>
        <taxon>Litorilinea</taxon>
    </lineage>
</organism>
<dbReference type="FunFam" id="3.90.76.10:FF:000001">
    <property type="entry name" value="Oligopeptide ABC transporter substrate-binding protein"/>
    <property type="match status" value="1"/>
</dbReference>
<dbReference type="PANTHER" id="PTHR30290:SF10">
    <property type="entry name" value="PERIPLASMIC OLIGOPEPTIDE-BINDING PROTEIN-RELATED"/>
    <property type="match status" value="1"/>
</dbReference>
<dbReference type="Gene3D" id="1.25.40.10">
    <property type="entry name" value="Tetratricopeptide repeat domain"/>
    <property type="match status" value="1"/>
</dbReference>
<evidence type="ECO:0000256" key="3">
    <source>
        <dbReference type="ARBA" id="ARBA00022448"/>
    </source>
</evidence>
<reference evidence="6 7" key="1">
    <citation type="submission" date="2019-06" db="EMBL/GenBank/DDBJ databases">
        <title>Genome sequence of Litorilinea aerophila BAA-2444.</title>
        <authorList>
            <person name="Maclea K.S."/>
            <person name="Maurais E.G."/>
            <person name="Iannazzi L.C."/>
        </authorList>
    </citation>
    <scope>NUCLEOTIDE SEQUENCE [LARGE SCALE GENOMIC DNA]</scope>
    <source>
        <strain evidence="6 7">ATCC BAA-2444</strain>
    </source>
</reference>
<proteinExistence type="inferred from homology"/>
<evidence type="ECO:0000259" key="5">
    <source>
        <dbReference type="PROSITE" id="PS50943"/>
    </source>
</evidence>
<comment type="subcellular location">
    <subcellularLocation>
        <location evidence="1">Cell envelope</location>
    </subcellularLocation>
</comment>
<dbReference type="InParanoid" id="A0A540VGT9"/>
<dbReference type="InterPro" id="IPR041664">
    <property type="entry name" value="AAA_16"/>
</dbReference>
<dbReference type="SMART" id="SM00530">
    <property type="entry name" value="HTH_XRE"/>
    <property type="match status" value="1"/>
</dbReference>
<dbReference type="SUPFAM" id="SSF48452">
    <property type="entry name" value="TPR-like"/>
    <property type="match status" value="1"/>
</dbReference>
<evidence type="ECO:0000313" key="7">
    <source>
        <dbReference type="Proteomes" id="UP000317371"/>
    </source>
</evidence>
<dbReference type="InterPro" id="IPR000914">
    <property type="entry name" value="SBP_5_dom"/>
</dbReference>
<dbReference type="EMBL" id="VIGC01000010">
    <property type="protein sequence ID" value="TQE95977.1"/>
    <property type="molecule type" value="Genomic_DNA"/>
</dbReference>
<keyword evidence="4" id="KW-0732">Signal</keyword>
<dbReference type="RefSeq" id="WP_141609894.1">
    <property type="nucleotide sequence ID" value="NZ_VIGC02000010.1"/>
</dbReference>
<comment type="caution">
    <text evidence="6">The sequence shown here is derived from an EMBL/GenBank/DDBJ whole genome shotgun (WGS) entry which is preliminary data.</text>
</comment>
<protein>
    <submittedName>
        <fullName evidence="6">AAA family ATPase</fullName>
    </submittedName>
</protein>
<dbReference type="Gene3D" id="3.40.190.10">
    <property type="entry name" value="Periplasmic binding protein-like II"/>
    <property type="match status" value="1"/>
</dbReference>
<dbReference type="SUPFAM" id="SSF52540">
    <property type="entry name" value="P-loop containing nucleoside triphosphate hydrolases"/>
    <property type="match status" value="1"/>
</dbReference>
<keyword evidence="3" id="KW-0813">Transport</keyword>
<dbReference type="Gene3D" id="3.90.76.10">
    <property type="entry name" value="Dipeptide-binding Protein, Domain 1"/>
    <property type="match status" value="1"/>
</dbReference>
<dbReference type="InterPro" id="IPR001387">
    <property type="entry name" value="Cro/C1-type_HTH"/>
</dbReference>
<comment type="similarity">
    <text evidence="2">Belongs to the bacterial solute-binding protein 5 family.</text>
</comment>
<dbReference type="Pfam" id="PF13424">
    <property type="entry name" value="TPR_12"/>
    <property type="match status" value="1"/>
</dbReference>
<dbReference type="PROSITE" id="PS50943">
    <property type="entry name" value="HTH_CROC1"/>
    <property type="match status" value="1"/>
</dbReference>